<sequence>MKQLFYQYILHYESLMEQVLEKVDERTASSEYALGRNDAIIDMPSYLSEFELVISDAQVIVGDIPLETIQARERMMESVWMEREDRETRAYEYRMHLLQRHEERRRERMRMDAKRRYKKEMKSQANIVRQFQMLHRMLENAFRHAQHRMEWKLGRQKAYVHQQFGNLQSSWLDSYRREFRVEYSRIPIAMEIRARVIKGVGETLPKGMYVVVARLYDRLGGEPLEWSLIAGRKHTFDNERELPHFTKAIYHRKTIDLRIHQRVFLHYPAECDVTPLHVIVFELVSLSSTQHPSFLVKEEVVGWGAIPISCGPCEILTGKFKIPLLRGPVDRTVKTFEGMERLCTRDLSCWLGNFYFELEMMTRGNDRLNVRCMRERLDPRAFRNEWTFGSDFDAKVDFVSVSTSTKDDTHAGTKPWTTFQLLNRSKKQSCAKIHVATNDQILHQRDPAIEKCHDSSSEGVQFTEKDLGLFPHFDEKLHSFAIDRLNRLSSHPKRSIFAWKLYFFGHELISDFYWKRIFSNKFWHFLTIFLLLLWMRMYVHYLGQWALLRSLHVPVYNIQVQRVTCFVKYTPANISLSLEIGVILIGCLSNFLVFLLASGLTLVFQTLLYELPVFGSGFVVALGISAFLDPFLIFLIDVLTHQYQCKSTFWVQTACVRIALSSQDCLCVEGDAFKLYSRFYEAQGSGIIGVFLTWMLYLTYLSMVLSSLYFHLLYIHMNGRVLDTYRRLFARESELFMPQDHEISVEALRGAIVKSEGMCLVKEDEGKLTHVAIFRKKRKRVKLVKYYVRTLSGAILDCSEDIHQFGEEMRMRFGGVNVVRTQWSCEADEAFSAKANQIGSEHVKEE</sequence>
<dbReference type="InterPro" id="IPR031390">
    <property type="entry name" value="OFCC1"/>
</dbReference>
<dbReference type="HOGENOM" id="CLU_006867_0_0_1"/>
<feature type="transmembrane region" description="Helical" evidence="1">
    <location>
        <begin position="611"/>
        <end position="636"/>
    </location>
</feature>
<reference evidence="2" key="1">
    <citation type="journal article" date="2011" name="PLoS Biol.">
        <title>Gene gain and loss during evolution of obligate parasitism in the white rust pathogen of Arabidopsis thaliana.</title>
        <authorList>
            <person name="Kemen E."/>
            <person name="Gardiner A."/>
            <person name="Schultz-Larsen T."/>
            <person name="Kemen A.C."/>
            <person name="Balmuth A.L."/>
            <person name="Robert-Seilaniantz A."/>
            <person name="Bailey K."/>
            <person name="Holub E."/>
            <person name="Studholme D.J."/>
            <person name="Maclean D."/>
            <person name="Jones J.D."/>
        </authorList>
    </citation>
    <scope>NUCLEOTIDE SEQUENCE</scope>
</reference>
<evidence type="ECO:0000256" key="1">
    <source>
        <dbReference type="SAM" id="Phobius"/>
    </source>
</evidence>
<keyword evidence="1" id="KW-0472">Membrane</keyword>
<proteinExistence type="predicted"/>
<evidence type="ECO:0000313" key="2">
    <source>
        <dbReference type="EMBL" id="CCA16651.1"/>
    </source>
</evidence>
<keyword evidence="1" id="KW-0812">Transmembrane</keyword>
<name>F0W6A8_9STRA</name>
<keyword evidence="1" id="KW-1133">Transmembrane helix</keyword>
<dbReference type="PANTHER" id="PTHR33862">
    <property type="entry name" value="OROFACIAL CLEFT 1 CANDIDATE GENE 1 PROTEIN"/>
    <property type="match status" value="1"/>
</dbReference>
<feature type="transmembrane region" description="Helical" evidence="1">
    <location>
        <begin position="522"/>
        <end position="541"/>
    </location>
</feature>
<dbReference type="AlphaFoldDB" id="F0W6A8"/>
<organism evidence="2">
    <name type="scientific">Albugo laibachii Nc14</name>
    <dbReference type="NCBI Taxonomy" id="890382"/>
    <lineage>
        <taxon>Eukaryota</taxon>
        <taxon>Sar</taxon>
        <taxon>Stramenopiles</taxon>
        <taxon>Oomycota</taxon>
        <taxon>Peronosporomycetes</taxon>
        <taxon>Albuginales</taxon>
        <taxon>Albuginaceae</taxon>
        <taxon>Albugo</taxon>
    </lineage>
</organism>
<accession>F0W6A8</accession>
<gene>
    <name evidence="2" type="primary">AlNc14C24G2408</name>
    <name evidence="2" type="ORF">ALNC14_027940</name>
</gene>
<dbReference type="EMBL" id="FR824069">
    <property type="protein sequence ID" value="CCA16651.1"/>
    <property type="molecule type" value="Genomic_DNA"/>
</dbReference>
<reference evidence="2" key="2">
    <citation type="submission" date="2011-02" db="EMBL/GenBank/DDBJ databases">
        <authorList>
            <person name="MacLean D."/>
        </authorList>
    </citation>
    <scope>NUCLEOTIDE SEQUENCE</scope>
</reference>
<feature type="transmembrane region" description="Helical" evidence="1">
    <location>
        <begin position="580"/>
        <end position="604"/>
    </location>
</feature>
<feature type="transmembrane region" description="Helical" evidence="1">
    <location>
        <begin position="687"/>
        <end position="710"/>
    </location>
</feature>
<protein>
    <submittedName>
        <fullName evidence="2">Uncharacterized protein AlNc14C24G2408</fullName>
    </submittedName>
</protein>
<dbReference type="PANTHER" id="PTHR33862:SF3">
    <property type="entry name" value="OROFACIAL CLEFT 1 CANDIDATE GENE 1 PROTEIN"/>
    <property type="match status" value="1"/>
</dbReference>